<keyword evidence="6" id="KW-1185">Reference proteome</keyword>
<dbReference type="GO" id="GO:0045892">
    <property type="term" value="P:negative regulation of DNA-templated transcription"/>
    <property type="evidence" value="ECO:0007669"/>
    <property type="project" value="InterPro"/>
</dbReference>
<evidence type="ECO:0000313" key="6">
    <source>
        <dbReference type="Proteomes" id="UP000269374"/>
    </source>
</evidence>
<organism evidence="5 6">
    <name type="scientific">Lactococcus allomyrinae</name>
    <dbReference type="NCBI Taxonomy" id="2419773"/>
    <lineage>
        <taxon>Bacteria</taxon>
        <taxon>Bacillati</taxon>
        <taxon>Bacillota</taxon>
        <taxon>Bacilli</taxon>
        <taxon>Lactobacillales</taxon>
        <taxon>Streptococcaceae</taxon>
        <taxon>Lactococcus</taxon>
    </lineage>
</organism>
<dbReference type="OrthoDB" id="2241566at2"/>
<sequence length="200" mass="22863">MDKFFDKTKQMTALLRTTPVDFSKEFPYQLLMDKLAEFLGCDLFIVDSKRNFLGYHYSHTDKQNSNTLKTFFNYQKLPESVAAATLAFYEINHNKKIEDSILASVKELAEYYSESSVTVAPVYGSSLRIGTIFILSNNPLEVEQLILVEFLASIIGTQLSYLMLEELENKRRDNTLATLVGSLSRTELESFKAIIEKIEL</sequence>
<keyword evidence="1" id="KW-0805">Transcription regulation</keyword>
<dbReference type="RefSeq" id="WP_120772224.1">
    <property type="nucleotide sequence ID" value="NZ_CP032627.1"/>
</dbReference>
<dbReference type="Gene3D" id="3.30.450.40">
    <property type="match status" value="1"/>
</dbReference>
<evidence type="ECO:0000256" key="3">
    <source>
        <dbReference type="ARBA" id="ARBA00023163"/>
    </source>
</evidence>
<accession>A0A387BI95</accession>
<dbReference type="GO" id="GO:0003700">
    <property type="term" value="F:DNA-binding transcription factor activity"/>
    <property type="evidence" value="ECO:0007669"/>
    <property type="project" value="InterPro"/>
</dbReference>
<keyword evidence="2" id="KW-0238">DNA-binding</keyword>
<dbReference type="Proteomes" id="UP000269374">
    <property type="component" value="Chromosome"/>
</dbReference>
<gene>
    <name evidence="5" type="ORF">D7I46_06840</name>
</gene>
<dbReference type="InterPro" id="IPR029016">
    <property type="entry name" value="GAF-like_dom_sf"/>
</dbReference>
<dbReference type="InterPro" id="IPR014154">
    <property type="entry name" value="CodY"/>
</dbReference>
<evidence type="ECO:0000256" key="2">
    <source>
        <dbReference type="ARBA" id="ARBA00023125"/>
    </source>
</evidence>
<name>A0A387BI95_9LACT</name>
<reference evidence="5 6" key="1">
    <citation type="submission" date="2018-09" db="EMBL/GenBank/DDBJ databases">
        <title>Genome sequencing of strain 1JSPR-7.</title>
        <authorList>
            <person name="Heo J."/>
            <person name="Kim S.-J."/>
            <person name="Kwon S.-W."/>
        </authorList>
    </citation>
    <scope>NUCLEOTIDE SEQUENCE [LARGE SCALE GENOMIC DNA]</scope>
    <source>
        <strain evidence="5 6">1JSPR-7</strain>
    </source>
</reference>
<evidence type="ECO:0000259" key="4">
    <source>
        <dbReference type="Pfam" id="PF06018"/>
    </source>
</evidence>
<dbReference type="Pfam" id="PF06018">
    <property type="entry name" value="CodY"/>
    <property type="match status" value="1"/>
</dbReference>
<evidence type="ECO:0000256" key="1">
    <source>
        <dbReference type="ARBA" id="ARBA00023015"/>
    </source>
</evidence>
<dbReference type="EMBL" id="CP032627">
    <property type="protein sequence ID" value="AYG00836.1"/>
    <property type="molecule type" value="Genomic_DNA"/>
</dbReference>
<keyword evidence="3" id="KW-0804">Transcription</keyword>
<dbReference type="PANTHER" id="PTHR40062:SF1">
    <property type="entry name" value="GLOBAL TRANSCRIPTIONAL REGULATOR CODY"/>
    <property type="match status" value="1"/>
</dbReference>
<dbReference type="PANTHER" id="PTHR40062">
    <property type="entry name" value="GTP-SENSING TRANSCRIPTIONAL PLEIOTROPIC REPRESSOR CODY"/>
    <property type="match status" value="1"/>
</dbReference>
<dbReference type="KEGG" id="lact:D7I46_06840"/>
<dbReference type="GO" id="GO:0003677">
    <property type="term" value="F:DNA binding"/>
    <property type="evidence" value="ECO:0007669"/>
    <property type="project" value="UniProtKB-KW"/>
</dbReference>
<feature type="domain" description="Global transcriptional regulator CodY N-terminal" evidence="4">
    <location>
        <begin position="4"/>
        <end position="179"/>
    </location>
</feature>
<dbReference type="AlphaFoldDB" id="A0A387BI95"/>
<dbReference type="GO" id="GO:0005525">
    <property type="term" value="F:GTP binding"/>
    <property type="evidence" value="ECO:0007669"/>
    <property type="project" value="InterPro"/>
</dbReference>
<protein>
    <submittedName>
        <fullName evidence="5">Transcriptional regulator</fullName>
    </submittedName>
</protein>
<dbReference type="InterPro" id="IPR010312">
    <property type="entry name" value="Transc_reg_CodY_N"/>
</dbReference>
<evidence type="ECO:0000313" key="5">
    <source>
        <dbReference type="EMBL" id="AYG00836.1"/>
    </source>
</evidence>
<proteinExistence type="predicted"/>